<evidence type="ECO:0000256" key="8">
    <source>
        <dbReference type="SAM" id="SignalP"/>
    </source>
</evidence>
<feature type="non-terminal residue" evidence="10">
    <location>
        <position position="1"/>
    </location>
</feature>
<feature type="compositionally biased region" description="Low complexity" evidence="7">
    <location>
        <begin position="206"/>
        <end position="231"/>
    </location>
</feature>
<dbReference type="EMBL" id="GDKF01003800">
    <property type="protein sequence ID" value="JAT74822.1"/>
    <property type="molecule type" value="Transcribed_RNA"/>
</dbReference>
<organism evidence="10">
    <name type="scientific">Auxenochlorella protothecoides</name>
    <name type="common">Green microalga</name>
    <name type="synonym">Chlorella protothecoides</name>
    <dbReference type="NCBI Taxonomy" id="3075"/>
    <lineage>
        <taxon>Eukaryota</taxon>
        <taxon>Viridiplantae</taxon>
        <taxon>Chlorophyta</taxon>
        <taxon>core chlorophytes</taxon>
        <taxon>Trebouxiophyceae</taxon>
        <taxon>Chlorellales</taxon>
        <taxon>Chlorellaceae</taxon>
        <taxon>Auxenochlorella</taxon>
    </lineage>
</organism>
<reference evidence="10" key="1">
    <citation type="submission" date="2015-08" db="EMBL/GenBank/DDBJ databases">
        <authorList>
            <person name="Babu N.S."/>
            <person name="Beckwith C.J."/>
            <person name="Beseler K.G."/>
            <person name="Brison A."/>
            <person name="Carone J.V."/>
            <person name="Caskin T.P."/>
            <person name="Diamond M."/>
            <person name="Durham M.E."/>
            <person name="Foxe J.M."/>
            <person name="Go M."/>
            <person name="Henderson B.A."/>
            <person name="Jones I.B."/>
            <person name="McGettigan J.A."/>
            <person name="Micheletti S.J."/>
            <person name="Nasrallah M.E."/>
            <person name="Ortiz D."/>
            <person name="Piller C.R."/>
            <person name="Privatt S.R."/>
            <person name="Schneider S.L."/>
            <person name="Sharp S."/>
            <person name="Smith T.C."/>
            <person name="Stanton J.D."/>
            <person name="Ullery H.E."/>
            <person name="Wilson R.J."/>
            <person name="Serrano M.G."/>
            <person name="Buck G."/>
            <person name="Lee V."/>
            <person name="Wang Y."/>
            <person name="Carvalho R."/>
            <person name="Voegtly L."/>
            <person name="Shi R."/>
            <person name="Duckworth R."/>
            <person name="Johnson A."/>
            <person name="Loviza R."/>
            <person name="Walstead R."/>
            <person name="Shah Z."/>
            <person name="Kiflezghi M."/>
            <person name="Wade K."/>
            <person name="Ball S.L."/>
            <person name="Bradley K.W."/>
            <person name="Asai D.J."/>
            <person name="Bowman C.A."/>
            <person name="Russell D.A."/>
            <person name="Pope W.H."/>
            <person name="Jacobs-Sera D."/>
            <person name="Hendrix R.W."/>
            <person name="Hatfull G.F."/>
        </authorList>
    </citation>
    <scope>NUCLEOTIDE SEQUENCE</scope>
</reference>
<dbReference type="PANTHER" id="PTHR10252:SF8">
    <property type="entry name" value="NUCLEAR TRANSCRIPTION FACTOR Y SUBUNIT GAMMA"/>
    <property type="match status" value="1"/>
</dbReference>
<feature type="signal peptide" evidence="8">
    <location>
        <begin position="1"/>
        <end position="31"/>
    </location>
</feature>
<keyword evidence="5" id="KW-0539">Nucleus</keyword>
<dbReference type="GO" id="GO:0000978">
    <property type="term" value="F:RNA polymerase II cis-regulatory region sequence-specific DNA binding"/>
    <property type="evidence" value="ECO:0007669"/>
    <property type="project" value="TreeGrafter"/>
</dbReference>
<evidence type="ECO:0000256" key="6">
    <source>
        <dbReference type="ARBA" id="ARBA00038129"/>
    </source>
</evidence>
<dbReference type="FunFam" id="1.10.20.10:FF:000006">
    <property type="entry name" value="Nuclear transcription factor Y subunit gamma"/>
    <property type="match status" value="1"/>
</dbReference>
<evidence type="ECO:0000256" key="2">
    <source>
        <dbReference type="ARBA" id="ARBA00023015"/>
    </source>
</evidence>
<evidence type="ECO:0000256" key="5">
    <source>
        <dbReference type="ARBA" id="ARBA00023242"/>
    </source>
</evidence>
<evidence type="ECO:0000313" key="10">
    <source>
        <dbReference type="EMBL" id="JAT74822.1"/>
    </source>
</evidence>
<dbReference type="InterPro" id="IPR050568">
    <property type="entry name" value="Transcr_DNA_Rep_Reg"/>
</dbReference>
<dbReference type="GO" id="GO:0046982">
    <property type="term" value="F:protein heterodimerization activity"/>
    <property type="evidence" value="ECO:0007669"/>
    <property type="project" value="InterPro"/>
</dbReference>
<evidence type="ECO:0000256" key="4">
    <source>
        <dbReference type="ARBA" id="ARBA00023163"/>
    </source>
</evidence>
<dbReference type="InterPro" id="IPR009072">
    <property type="entry name" value="Histone-fold"/>
</dbReference>
<sequence length="310" mass="33112">AFCASPSPSVHVSYTGLFTLFLCLAVSPTEAGGVGRVRETTHEGHHHGRNMAAPDQQAPNSFGSFPNQPGPRTFTYYPNESLRRLWQEAKDEIAMTEPDPAHFKNQTLPLARIKKIMKSDEDVRMISAEAPVLFAKACEFFVLELTQRAWQAAEENKRRTLQRNDVAMAIQHIDVFDFLLDIVPYEEPAPDGAGVAAAQPPPSPAQPGAGAPPTAVHPVPGQGAAYHAQQAGPGGYGTSPRFLQTQGMQYPQYHPSMGPPPQAGMYGSGGGQQQFVAPYHQPMAPVGGYAPLQGAYPPSGMGAPPGPGGH</sequence>
<keyword evidence="4" id="KW-0804">Transcription</keyword>
<dbReference type="PANTHER" id="PTHR10252">
    <property type="entry name" value="HISTONE-LIKE TRANSCRIPTION FACTOR CCAAT-RELATED"/>
    <property type="match status" value="1"/>
</dbReference>
<feature type="domain" description="Transcription factor CBF/NF-Y/archaeal histone" evidence="9">
    <location>
        <begin position="107"/>
        <end position="170"/>
    </location>
</feature>
<evidence type="ECO:0000256" key="1">
    <source>
        <dbReference type="ARBA" id="ARBA00004123"/>
    </source>
</evidence>
<keyword evidence="2" id="KW-0805">Transcription regulation</keyword>
<keyword evidence="3" id="KW-0238">DNA-binding</keyword>
<evidence type="ECO:0000259" key="9">
    <source>
        <dbReference type="Pfam" id="PF00808"/>
    </source>
</evidence>
<evidence type="ECO:0000256" key="7">
    <source>
        <dbReference type="SAM" id="MobiDB-lite"/>
    </source>
</evidence>
<gene>
    <name evidence="10" type="ORF">g.14298</name>
</gene>
<keyword evidence="8" id="KW-0732">Signal</keyword>
<accession>A0A1D2A6H5</accession>
<comment type="similarity">
    <text evidence="6">Belongs to the NFYC/HAP5 subunit family.</text>
</comment>
<protein>
    <recommendedName>
        <fullName evidence="9">Transcription factor CBF/NF-Y/archaeal histone domain-containing protein</fullName>
    </recommendedName>
</protein>
<dbReference type="SUPFAM" id="SSF47113">
    <property type="entry name" value="Histone-fold"/>
    <property type="match status" value="1"/>
</dbReference>
<dbReference type="Pfam" id="PF00808">
    <property type="entry name" value="CBFD_NFYB_HMF"/>
    <property type="match status" value="1"/>
</dbReference>
<evidence type="ECO:0000256" key="3">
    <source>
        <dbReference type="ARBA" id="ARBA00023125"/>
    </source>
</evidence>
<dbReference type="GO" id="GO:0000981">
    <property type="term" value="F:DNA-binding transcription factor activity, RNA polymerase II-specific"/>
    <property type="evidence" value="ECO:0007669"/>
    <property type="project" value="TreeGrafter"/>
</dbReference>
<name>A0A1D2A6H5_AUXPR</name>
<dbReference type="Gene3D" id="1.10.20.10">
    <property type="entry name" value="Histone, subunit A"/>
    <property type="match status" value="1"/>
</dbReference>
<dbReference type="CDD" id="cd22908">
    <property type="entry name" value="HFD_NFYC-like"/>
    <property type="match status" value="1"/>
</dbReference>
<dbReference type="GO" id="GO:0005634">
    <property type="term" value="C:nucleus"/>
    <property type="evidence" value="ECO:0007669"/>
    <property type="project" value="UniProtKB-SubCell"/>
</dbReference>
<feature type="region of interest" description="Disordered" evidence="7">
    <location>
        <begin position="191"/>
        <end position="243"/>
    </location>
</feature>
<dbReference type="AlphaFoldDB" id="A0A1D2A6H5"/>
<proteinExistence type="inferred from homology"/>
<feature type="chain" id="PRO_5008901405" description="Transcription factor CBF/NF-Y/archaeal histone domain-containing protein" evidence="8">
    <location>
        <begin position="32"/>
        <end position="310"/>
    </location>
</feature>
<dbReference type="InterPro" id="IPR003958">
    <property type="entry name" value="CBFA_NFYB_domain"/>
</dbReference>
<comment type="subcellular location">
    <subcellularLocation>
        <location evidence="1">Nucleus</location>
    </subcellularLocation>
</comment>